<organism evidence="1 2">
    <name type="scientific">Caballeronia insecticola</name>
    <dbReference type="NCBI Taxonomy" id="758793"/>
    <lineage>
        <taxon>Bacteria</taxon>
        <taxon>Pseudomonadati</taxon>
        <taxon>Pseudomonadota</taxon>
        <taxon>Betaproteobacteria</taxon>
        <taxon>Burkholderiales</taxon>
        <taxon>Burkholderiaceae</taxon>
        <taxon>Caballeronia</taxon>
    </lineage>
</organism>
<sequence length="57" mass="6514">MRWRLGTRARKIDGHFEQDDPLFGHPIPACRRMDRLIGLQIIGAVVVTYLSPRRLGG</sequence>
<dbReference type="HOGENOM" id="CLU_2987784_0_0_4"/>
<gene>
    <name evidence="1" type="ORF">BRPE64_ECDS00310</name>
</gene>
<geneLocation type="plasmid" evidence="1 2">
    <name>p2</name>
</geneLocation>
<dbReference type="Proteomes" id="UP000013966">
    <property type="component" value="Plasmid p2"/>
</dbReference>
<proteinExistence type="predicted"/>
<keyword evidence="2" id="KW-1185">Reference proteome</keyword>
<reference evidence="1 2" key="2">
    <citation type="journal article" date="2018" name="Int. J. Syst. Evol. Microbiol.">
        <title>Burkholderia insecticola sp. nov., a gut symbiotic bacterium of the bean bug Riptortus pedestris.</title>
        <authorList>
            <person name="Takeshita K."/>
            <person name="Tamaki H."/>
            <person name="Ohbayashi T."/>
            <person name="Meng X.-Y."/>
            <person name="Sone T."/>
            <person name="Mitani Y."/>
            <person name="Peeters C."/>
            <person name="Kikuchi Y."/>
            <person name="Vandamme P."/>
        </authorList>
    </citation>
    <scope>NUCLEOTIDE SEQUENCE [LARGE SCALE GENOMIC DNA]</scope>
    <source>
        <strain evidence="1">RPE64</strain>
        <plasmid evidence="1 2">p2</plasmid>
    </source>
</reference>
<reference evidence="1 2" key="1">
    <citation type="journal article" date="2013" name="Genome Announc.">
        <title>Complete Genome Sequence of Burkholderia sp. Strain RPE64, Bacterial Symbiont of the Bean Bug Riptortus pedestris.</title>
        <authorList>
            <person name="Shibata T.F."/>
            <person name="Maeda T."/>
            <person name="Nikoh N."/>
            <person name="Yamaguchi K."/>
            <person name="Oshima K."/>
            <person name="Hattori M."/>
            <person name="Nishiyama T."/>
            <person name="Hasebe M."/>
            <person name="Fukatsu T."/>
            <person name="Kikuchi Y."/>
            <person name="Shigenobu S."/>
        </authorList>
    </citation>
    <scope>NUCLEOTIDE SEQUENCE [LARGE SCALE GENOMIC DNA]</scope>
    <source>
        <plasmid evidence="1 2">p2</plasmid>
    </source>
</reference>
<protein>
    <submittedName>
        <fullName evidence="1">Uncharacterized protein</fullName>
    </submittedName>
</protein>
<keyword evidence="1" id="KW-0614">Plasmid</keyword>
<dbReference type="AlphaFoldDB" id="R4WUF6"/>
<evidence type="ECO:0000313" key="2">
    <source>
        <dbReference type="Proteomes" id="UP000013966"/>
    </source>
</evidence>
<accession>R4WUF6</accession>
<dbReference type="KEGG" id="buo:BRPE64_ECDS00310"/>
<evidence type="ECO:0000313" key="1">
    <source>
        <dbReference type="EMBL" id="BAN28189.1"/>
    </source>
</evidence>
<name>R4WUF6_9BURK</name>
<dbReference type="EMBL" id="AP013062">
    <property type="protein sequence ID" value="BAN28189.1"/>
    <property type="molecule type" value="Genomic_DNA"/>
</dbReference>